<dbReference type="AlphaFoldDB" id="A0A8S0VVZ7"/>
<dbReference type="Pfam" id="PF02954">
    <property type="entry name" value="HTH_8"/>
    <property type="match status" value="1"/>
</dbReference>
<evidence type="ECO:0000256" key="1">
    <source>
        <dbReference type="ARBA" id="ARBA00022741"/>
    </source>
</evidence>
<dbReference type="InterPro" id="IPR025943">
    <property type="entry name" value="Sigma_54_int_dom_ATP-bd_2"/>
</dbReference>
<dbReference type="PROSITE" id="PS00676">
    <property type="entry name" value="SIGMA54_INTERACT_2"/>
    <property type="match status" value="1"/>
</dbReference>
<feature type="domain" description="Sigma-54 factor interaction" evidence="6">
    <location>
        <begin position="176"/>
        <end position="406"/>
    </location>
</feature>
<protein>
    <submittedName>
        <fullName evidence="8">Acetoacetate metabolism regulatory protein AtoC</fullName>
    </submittedName>
    <submittedName>
        <fullName evidence="7">RNA polymerase sigma factor 54 interaction domain protein</fullName>
    </submittedName>
</protein>
<dbReference type="GO" id="GO:0006355">
    <property type="term" value="P:regulation of DNA-templated transcription"/>
    <property type="evidence" value="ECO:0007669"/>
    <property type="project" value="InterPro"/>
</dbReference>
<dbReference type="Gene3D" id="3.40.50.300">
    <property type="entry name" value="P-loop containing nucleotide triphosphate hydrolases"/>
    <property type="match status" value="1"/>
</dbReference>
<evidence type="ECO:0000259" key="6">
    <source>
        <dbReference type="PROSITE" id="PS50045"/>
    </source>
</evidence>
<dbReference type="Proteomes" id="UP001071230">
    <property type="component" value="Unassembled WGS sequence"/>
</dbReference>
<dbReference type="PRINTS" id="PR01590">
    <property type="entry name" value="HTHFIS"/>
</dbReference>
<dbReference type="InterPro" id="IPR027417">
    <property type="entry name" value="P-loop_NTPase"/>
</dbReference>
<keyword evidence="2" id="KW-0067">ATP-binding</keyword>
<dbReference type="SUPFAM" id="SSF46689">
    <property type="entry name" value="Homeodomain-like"/>
    <property type="match status" value="1"/>
</dbReference>
<dbReference type="InterPro" id="IPR058031">
    <property type="entry name" value="AAA_lid_NorR"/>
</dbReference>
<dbReference type="InterPro" id="IPR003593">
    <property type="entry name" value="AAA+_ATPase"/>
</dbReference>
<evidence type="ECO:0000313" key="9">
    <source>
        <dbReference type="Proteomes" id="UP001071230"/>
    </source>
</evidence>
<dbReference type="Gene3D" id="1.10.8.60">
    <property type="match status" value="1"/>
</dbReference>
<proteinExistence type="predicted"/>
<organism evidence="7">
    <name type="scientific">Acididesulfobacillus acetoxydans</name>
    <dbReference type="NCBI Taxonomy" id="1561005"/>
    <lineage>
        <taxon>Bacteria</taxon>
        <taxon>Bacillati</taxon>
        <taxon>Bacillota</taxon>
        <taxon>Clostridia</taxon>
        <taxon>Eubacteriales</taxon>
        <taxon>Peptococcaceae</taxon>
        <taxon>Acididesulfobacillus</taxon>
    </lineage>
</organism>
<dbReference type="Gene3D" id="1.10.10.60">
    <property type="entry name" value="Homeodomain-like"/>
    <property type="match status" value="1"/>
</dbReference>
<dbReference type="KEGG" id="aacx:DEACI_0905"/>
<dbReference type="InterPro" id="IPR002197">
    <property type="entry name" value="HTH_Fis"/>
</dbReference>
<dbReference type="SUPFAM" id="SSF111126">
    <property type="entry name" value="Ligand-binding domain in the NO signalling and Golgi transport"/>
    <property type="match status" value="1"/>
</dbReference>
<dbReference type="InterPro" id="IPR024096">
    <property type="entry name" value="NO_sig/Golgi_transp_ligand-bd"/>
</dbReference>
<dbReference type="CDD" id="cd00009">
    <property type="entry name" value="AAA"/>
    <property type="match status" value="1"/>
</dbReference>
<gene>
    <name evidence="7" type="ORF">DEACI_0905</name>
    <name evidence="8" type="ORF">DEACI_4116</name>
</gene>
<dbReference type="InterPro" id="IPR009057">
    <property type="entry name" value="Homeodomain-like_sf"/>
</dbReference>
<dbReference type="GO" id="GO:0043565">
    <property type="term" value="F:sequence-specific DNA binding"/>
    <property type="evidence" value="ECO:0007669"/>
    <property type="project" value="InterPro"/>
</dbReference>
<dbReference type="Proteomes" id="UP000836597">
    <property type="component" value="Chromosome"/>
</dbReference>
<name>A0A8S0VVZ7_9FIRM</name>
<dbReference type="InterPro" id="IPR025944">
    <property type="entry name" value="Sigma_54_int_dom_CS"/>
</dbReference>
<evidence type="ECO:0000256" key="5">
    <source>
        <dbReference type="ARBA" id="ARBA00023163"/>
    </source>
</evidence>
<dbReference type="SUPFAM" id="SSF52540">
    <property type="entry name" value="P-loop containing nucleoside triphosphate hydrolases"/>
    <property type="match status" value="1"/>
</dbReference>
<sequence length="489" mass="53731">MDVERFAFYQLGECLGRAMECADFPMLVKILGSLGLGDLQIDWKNNRPVFRLSVYGKPRAASGTVSCFFQAGFLAGCLQNFWREQVKIVETKCLSLGDSCCEFSVIIDSAQPRSAFCPLAPGGVVGQVDKLAIHSFLDLQKQWLQARSVRGTAEVGQAKKAEKNNSSSPLFTLEDLKGISQSMVDLKQMAARAARSDFTVLIQGESGTGKELLAQAIHHMSRRAQGPWISLNCAAVPENLWEAEFFGFEEGSFTGAKKGGNPGKIELAHGGTLFLDEIGDMPLAMQAKLLRVLQYGEVQKLGSVRRWAADVRLIAASNKNLTRLVEEGAFREDLYYRLNVIRLEIPPLRERPEDIPVLALHILAKLSGKYPESSKNITPTALERLQQYVWPGNVRELENIMERAFSLIDGALIDLEDLLVFLPGNLTSPAGQAGGSLKDSLAGIERELILEAIEAAAGNRTQAARILGLSRSTLHVKLKRHNIVGRDEP</sequence>
<dbReference type="Pfam" id="PF02830">
    <property type="entry name" value="V4R"/>
    <property type="match status" value="1"/>
</dbReference>
<dbReference type="FunFam" id="3.40.50.300:FF:000006">
    <property type="entry name" value="DNA-binding transcriptional regulator NtrC"/>
    <property type="match status" value="1"/>
</dbReference>
<dbReference type="InterPro" id="IPR002078">
    <property type="entry name" value="Sigma_54_int"/>
</dbReference>
<dbReference type="SMART" id="SM00382">
    <property type="entry name" value="AAA"/>
    <property type="match status" value="1"/>
</dbReference>
<keyword evidence="5" id="KW-0804">Transcription</keyword>
<dbReference type="Pfam" id="PF00158">
    <property type="entry name" value="Sigma54_activat"/>
    <property type="match status" value="1"/>
</dbReference>
<keyword evidence="1" id="KW-0547">Nucleotide-binding</keyword>
<reference evidence="8" key="1">
    <citation type="submission" date="2014-11" db="EMBL/GenBank/DDBJ databases">
        <authorList>
            <person name="Hornung B.V."/>
        </authorList>
    </citation>
    <scope>NUCLEOTIDE SEQUENCE</scope>
    <source>
        <strain evidence="8">INE</strain>
    </source>
</reference>
<keyword evidence="9" id="KW-1185">Reference proteome</keyword>
<dbReference type="InterPro" id="IPR025662">
    <property type="entry name" value="Sigma_54_int_dom_ATP-bd_1"/>
</dbReference>
<evidence type="ECO:0000313" key="8">
    <source>
        <dbReference type="EMBL" id="CEJ09631.1"/>
    </source>
</evidence>
<dbReference type="SMART" id="SM00989">
    <property type="entry name" value="V4R"/>
    <property type="match status" value="1"/>
</dbReference>
<evidence type="ECO:0000256" key="3">
    <source>
        <dbReference type="ARBA" id="ARBA00023015"/>
    </source>
</evidence>
<dbReference type="GO" id="GO:0005524">
    <property type="term" value="F:ATP binding"/>
    <property type="evidence" value="ECO:0007669"/>
    <property type="project" value="UniProtKB-KW"/>
</dbReference>
<evidence type="ECO:0000256" key="2">
    <source>
        <dbReference type="ARBA" id="ARBA00022840"/>
    </source>
</evidence>
<dbReference type="EMBL" id="LR746496">
    <property type="protein sequence ID" value="CAA7600253.1"/>
    <property type="molecule type" value="Genomic_DNA"/>
</dbReference>
<keyword evidence="3" id="KW-0805">Transcription regulation</keyword>
<dbReference type="InterPro" id="IPR004096">
    <property type="entry name" value="V4R"/>
</dbReference>
<keyword evidence="4" id="KW-0238">DNA-binding</keyword>
<dbReference type="RefSeq" id="WP_240983952.1">
    <property type="nucleotide sequence ID" value="NZ_CDGJ01000134.1"/>
</dbReference>
<evidence type="ECO:0000256" key="4">
    <source>
        <dbReference type="ARBA" id="ARBA00023125"/>
    </source>
</evidence>
<dbReference type="PROSITE" id="PS00675">
    <property type="entry name" value="SIGMA54_INTERACT_1"/>
    <property type="match status" value="1"/>
</dbReference>
<dbReference type="Pfam" id="PF25601">
    <property type="entry name" value="AAA_lid_14"/>
    <property type="match status" value="1"/>
</dbReference>
<dbReference type="EMBL" id="CDGJ01000134">
    <property type="protein sequence ID" value="CEJ09631.1"/>
    <property type="molecule type" value="Genomic_DNA"/>
</dbReference>
<dbReference type="PANTHER" id="PTHR32071">
    <property type="entry name" value="TRANSCRIPTIONAL REGULATORY PROTEIN"/>
    <property type="match status" value="1"/>
</dbReference>
<accession>A0A8S0VVZ7</accession>
<dbReference type="PROSITE" id="PS50045">
    <property type="entry name" value="SIGMA54_INTERACT_4"/>
    <property type="match status" value="1"/>
</dbReference>
<reference evidence="7" key="2">
    <citation type="submission" date="2020-01" db="EMBL/GenBank/DDBJ databases">
        <authorList>
            <person name="Hornung B."/>
        </authorList>
    </citation>
    <scope>NUCLEOTIDE SEQUENCE</scope>
    <source>
        <strain evidence="7">PacBioINE</strain>
    </source>
</reference>
<dbReference type="PROSITE" id="PS00688">
    <property type="entry name" value="SIGMA54_INTERACT_3"/>
    <property type="match status" value="1"/>
</dbReference>
<evidence type="ECO:0000313" key="7">
    <source>
        <dbReference type="EMBL" id="CAA7600253.1"/>
    </source>
</evidence>
<dbReference type="Gene3D" id="3.30.1380.20">
    <property type="entry name" value="Trafficking protein particle complex subunit 3"/>
    <property type="match status" value="1"/>
</dbReference>